<accession>A0A974HB87</accession>
<organism evidence="2 3">
    <name type="scientific">Xenopus laevis</name>
    <name type="common">African clawed frog</name>
    <dbReference type="NCBI Taxonomy" id="8355"/>
    <lineage>
        <taxon>Eukaryota</taxon>
        <taxon>Metazoa</taxon>
        <taxon>Chordata</taxon>
        <taxon>Craniata</taxon>
        <taxon>Vertebrata</taxon>
        <taxon>Euteleostomi</taxon>
        <taxon>Amphibia</taxon>
        <taxon>Batrachia</taxon>
        <taxon>Anura</taxon>
        <taxon>Pipoidea</taxon>
        <taxon>Pipidae</taxon>
        <taxon>Xenopodinae</taxon>
        <taxon>Xenopus</taxon>
        <taxon>Xenopus</taxon>
    </lineage>
</organism>
<dbReference type="EMBL" id="CM004478">
    <property type="protein sequence ID" value="OCT71584.1"/>
    <property type="molecule type" value="Genomic_DNA"/>
</dbReference>
<name>A0A974HB87_XENLA</name>
<sequence length="138" mass="16026">MVTLLKAFDIIVDQSVKIKDKILYGNSVCVGLFTQVRATNTLRLYHFAGTKVNIRKERKKKNAEKKKKGDRQELEKMVETKPIDFSIQISIPSTKLVLHSWMKNHLYEIDLNRKAADPLNAESFRIWLLEFRHAALLS</sequence>
<dbReference type="Proteomes" id="UP000694892">
    <property type="component" value="Chromosome 7L"/>
</dbReference>
<keyword evidence="1" id="KW-0175">Coiled coil</keyword>
<evidence type="ECO:0000256" key="1">
    <source>
        <dbReference type="SAM" id="Coils"/>
    </source>
</evidence>
<evidence type="ECO:0000313" key="2">
    <source>
        <dbReference type="EMBL" id="OCT71584.1"/>
    </source>
</evidence>
<reference evidence="3" key="1">
    <citation type="journal article" date="2016" name="Nature">
        <title>Genome evolution in the allotetraploid frog Xenopus laevis.</title>
        <authorList>
            <person name="Session A.M."/>
            <person name="Uno Y."/>
            <person name="Kwon T."/>
            <person name="Chapman J.A."/>
            <person name="Toyoda A."/>
            <person name="Takahashi S."/>
            <person name="Fukui A."/>
            <person name="Hikosaka A."/>
            <person name="Suzuki A."/>
            <person name="Kondo M."/>
            <person name="van Heeringen S.J."/>
            <person name="Quigley I."/>
            <person name="Heinz S."/>
            <person name="Ogino H."/>
            <person name="Ochi H."/>
            <person name="Hellsten U."/>
            <person name="Lyons J.B."/>
            <person name="Simakov O."/>
            <person name="Putnam N."/>
            <person name="Stites J."/>
            <person name="Kuroki Y."/>
            <person name="Tanaka T."/>
            <person name="Michiue T."/>
            <person name="Watanabe M."/>
            <person name="Bogdanovic O."/>
            <person name="Lister R."/>
            <person name="Georgiou G."/>
            <person name="Paranjpe S.S."/>
            <person name="van Kruijsbergen I."/>
            <person name="Shu S."/>
            <person name="Carlson J."/>
            <person name="Kinoshita T."/>
            <person name="Ohta Y."/>
            <person name="Mawaribuchi S."/>
            <person name="Jenkins J."/>
            <person name="Grimwood J."/>
            <person name="Schmutz J."/>
            <person name="Mitros T."/>
            <person name="Mozaffari S.V."/>
            <person name="Suzuki Y."/>
            <person name="Haramoto Y."/>
            <person name="Yamamoto T.S."/>
            <person name="Takagi C."/>
            <person name="Heald R."/>
            <person name="Miller K."/>
            <person name="Haudenschild C."/>
            <person name="Kitzman J."/>
            <person name="Nakayama T."/>
            <person name="Izutsu Y."/>
            <person name="Robert J."/>
            <person name="Fortriede J."/>
            <person name="Burns K."/>
            <person name="Lotay V."/>
            <person name="Karimi K."/>
            <person name="Yasuoka Y."/>
            <person name="Dichmann D.S."/>
            <person name="Flajnik M.F."/>
            <person name="Houston D.W."/>
            <person name="Shendure J."/>
            <person name="DuPasquier L."/>
            <person name="Vize P.D."/>
            <person name="Zorn A.M."/>
            <person name="Ito M."/>
            <person name="Marcotte E.M."/>
            <person name="Wallingford J.B."/>
            <person name="Ito Y."/>
            <person name="Asashima M."/>
            <person name="Ueno N."/>
            <person name="Matsuda Y."/>
            <person name="Veenstra G.J."/>
            <person name="Fujiyama A."/>
            <person name="Harland R.M."/>
            <person name="Taira M."/>
            <person name="Rokhsar D.S."/>
        </authorList>
    </citation>
    <scope>NUCLEOTIDE SEQUENCE [LARGE SCALE GENOMIC DNA]</scope>
    <source>
        <strain evidence="3">J</strain>
    </source>
</reference>
<proteinExistence type="predicted"/>
<evidence type="ECO:0000313" key="3">
    <source>
        <dbReference type="Proteomes" id="UP000694892"/>
    </source>
</evidence>
<gene>
    <name evidence="2" type="ORF">XELAEV_18034562mg</name>
</gene>
<protein>
    <submittedName>
        <fullName evidence="2">Uncharacterized protein</fullName>
    </submittedName>
</protein>
<feature type="coiled-coil region" evidence="1">
    <location>
        <begin position="53"/>
        <end position="80"/>
    </location>
</feature>
<dbReference type="AlphaFoldDB" id="A0A974HB87"/>